<dbReference type="InterPro" id="IPR045184">
    <property type="entry name" value="SMU1"/>
</dbReference>
<dbReference type="CDD" id="cd00200">
    <property type="entry name" value="WD40"/>
    <property type="match status" value="1"/>
</dbReference>
<feature type="domain" description="F5/8 type C" evidence="17">
    <location>
        <begin position="555"/>
        <end position="717"/>
    </location>
</feature>
<dbReference type="Gene3D" id="2.130.10.10">
    <property type="entry name" value="YVTN repeat-like/Quinoprotein amine dehydrogenase"/>
    <property type="match status" value="1"/>
</dbReference>
<dbReference type="PROSITE" id="PS50082">
    <property type="entry name" value="WD_REPEATS_2"/>
    <property type="match status" value="4"/>
</dbReference>
<dbReference type="CDD" id="cd00057">
    <property type="entry name" value="FA58C"/>
    <property type="match status" value="1"/>
</dbReference>
<dbReference type="GO" id="GO:0000398">
    <property type="term" value="P:mRNA splicing, via spliceosome"/>
    <property type="evidence" value="ECO:0007669"/>
    <property type="project" value="InterPro"/>
</dbReference>
<dbReference type="PROSITE" id="PS00678">
    <property type="entry name" value="WD_REPEATS_1"/>
    <property type="match status" value="2"/>
</dbReference>
<dbReference type="Gene3D" id="2.60.120.260">
    <property type="entry name" value="Galactose-binding domain-like"/>
    <property type="match status" value="1"/>
</dbReference>
<evidence type="ECO:0000259" key="18">
    <source>
        <dbReference type="PROSITE" id="PS50897"/>
    </source>
</evidence>
<sequence length="816" mass="91869">MSLEVESADVIRLIMQYLKENNLQRTLVTLQEETTVSLNTVDSIDSFVADINSGHWDTVLQAIQSLKLPDKTLIDLYEQVVLELIELRELGAARSLLRQTDPMIMLKQTQPERYINLENLLARSYFDPREAYPDGSSKEKRRAAIAHALAGEVSVVPPSRLMALLGQSLKWQQHQGLLPPGMTIDLFRGKAAVKDVEEERFPTQLCRHVKFGQKSHVECSRFSPDGQYLVTGSVDGFIEVWNFTTGKIRKDLKYQAQDNFMMMDDAVLCMGFSRDTEMLATGAQDGKIKVWKIQSGQCLRRFERAHSKGVTCVSFCKDSSQLLSASFDQTIRIHGLKSGKTLKEFRGHTSFVNEATFTPDGHHILSASSDGTVKVWNMKTSECSNTYKPLGTSAGTDITVNNVVILPKNPEHFVVCNRSNTVVIMNMQGQIVRSFSSGKREGGDFVCCTLSPRGEWIYCVGEDFVLYCFSIVTGKLERTLTIHEKDVIGIAHHPHQNLIGTYRHTVSPANHTEHPPTGFTTDKPQTSSKHVTEATAERKAPSPEAEEEDEGPPEFECPPLGLESLKVRDTQLRASSFKRRGLGPHRGRLNIQSGVEDGDIYDGGWCAQYRDQNQWLEVDAQRPTRFTGVILQGRASIWSWNVVHSYKVQFSNDSLVWKPSMNGTEEAVFEGNQDLETPVLALFNTSTVARYLRINPQTWYENGTQGDVCLRAEVLGCTLPDPNNMYAWQTEPSESRDKLDFRHHNYKEMRKLMKSVHESCPDITRIYSIGKSHGGLKLYAMEISDNPGKHELGEPEFRYVAGMHGNEVLVESFFSI</sequence>
<dbReference type="InterPro" id="IPR006595">
    <property type="entry name" value="CTLH_C"/>
</dbReference>
<evidence type="ECO:0000256" key="4">
    <source>
        <dbReference type="ARBA" id="ARBA00022490"/>
    </source>
</evidence>
<dbReference type="SUPFAM" id="SSF53187">
    <property type="entry name" value="Zn-dependent exopeptidases"/>
    <property type="match status" value="1"/>
</dbReference>
<accession>A0A9N7VNI5</accession>
<evidence type="ECO:0000256" key="14">
    <source>
        <dbReference type="PROSITE-ProRule" id="PRU00221"/>
    </source>
</evidence>
<dbReference type="SUPFAM" id="SSF50978">
    <property type="entry name" value="WD40 repeat-like"/>
    <property type="match status" value="1"/>
</dbReference>
<dbReference type="InterPro" id="IPR036322">
    <property type="entry name" value="WD40_repeat_dom_sf"/>
</dbReference>
<dbReference type="FunFam" id="2.130.10.10:FF:000289">
    <property type="entry name" value="WD40 repeat-containing protein SMU1"/>
    <property type="match status" value="1"/>
</dbReference>
<dbReference type="PANTHER" id="PTHR22848">
    <property type="entry name" value="WD40 REPEAT PROTEIN"/>
    <property type="match status" value="1"/>
</dbReference>
<evidence type="ECO:0000256" key="8">
    <source>
        <dbReference type="ARBA" id="ARBA00023187"/>
    </source>
</evidence>
<feature type="domain" description="Peptidase M14" evidence="19">
    <location>
        <begin position="742"/>
        <end position="816"/>
    </location>
</feature>
<feature type="repeat" description="WD" evidence="14">
    <location>
        <begin position="210"/>
        <end position="251"/>
    </location>
</feature>
<proteinExistence type="inferred from homology"/>
<comment type="subcellular location">
    <subcellularLocation>
        <location evidence="2">Cytoplasm</location>
    </subcellularLocation>
    <subcellularLocation>
        <location evidence="1">Nucleus speckle</location>
    </subcellularLocation>
</comment>
<dbReference type="Pfam" id="PF00246">
    <property type="entry name" value="Peptidase_M14"/>
    <property type="match status" value="1"/>
</dbReference>
<reference evidence="20" key="1">
    <citation type="submission" date="2020-03" db="EMBL/GenBank/DDBJ databases">
        <authorList>
            <person name="Weist P."/>
        </authorList>
    </citation>
    <scope>NUCLEOTIDE SEQUENCE</scope>
</reference>
<dbReference type="SMART" id="SM00667">
    <property type="entry name" value="LisH"/>
    <property type="match status" value="1"/>
</dbReference>
<dbReference type="Pfam" id="PF00400">
    <property type="entry name" value="WD40"/>
    <property type="match status" value="4"/>
</dbReference>
<evidence type="ECO:0000256" key="6">
    <source>
        <dbReference type="ARBA" id="ARBA00022664"/>
    </source>
</evidence>
<keyword evidence="8" id="KW-0508">mRNA splicing</keyword>
<dbReference type="PROSITE" id="PS50897">
    <property type="entry name" value="CTLH"/>
    <property type="match status" value="1"/>
</dbReference>
<dbReference type="InterPro" id="IPR008979">
    <property type="entry name" value="Galactose-bd-like_sf"/>
</dbReference>
<evidence type="ECO:0000259" key="17">
    <source>
        <dbReference type="PROSITE" id="PS50022"/>
    </source>
</evidence>
<feature type="compositionally biased region" description="Polar residues" evidence="16">
    <location>
        <begin position="518"/>
        <end position="529"/>
    </location>
</feature>
<dbReference type="Pfam" id="PF17814">
    <property type="entry name" value="LisH_TPL"/>
    <property type="match status" value="1"/>
</dbReference>
<dbReference type="FunFam" id="2.130.10.10:FF:000082">
    <property type="entry name" value="WD40 repeat-containing protein SMU1"/>
    <property type="match status" value="1"/>
</dbReference>
<dbReference type="PROSITE" id="PS50022">
    <property type="entry name" value="FA58C_3"/>
    <property type="match status" value="1"/>
</dbReference>
<comment type="caution">
    <text evidence="15">Lacks conserved residue(s) required for the propagation of feature annotation.</text>
</comment>
<feature type="region of interest" description="Disordered" evidence="16">
    <location>
        <begin position="506"/>
        <end position="560"/>
    </location>
</feature>
<gene>
    <name evidence="20" type="ORF">PLEPLA_LOCUS40267</name>
</gene>
<dbReference type="InterPro" id="IPR001680">
    <property type="entry name" value="WD40_rpt"/>
</dbReference>
<keyword evidence="21" id="KW-1185">Reference proteome</keyword>
<evidence type="ECO:0000313" key="20">
    <source>
        <dbReference type="EMBL" id="CAB1452517.1"/>
    </source>
</evidence>
<comment type="similarity">
    <text evidence="3 15">Belongs to the peptidase M14 family.</text>
</comment>
<dbReference type="Pfam" id="PF00754">
    <property type="entry name" value="F5_F8_type_C"/>
    <property type="match status" value="1"/>
</dbReference>
<keyword evidence="5 14" id="KW-0853">WD repeat</keyword>
<feature type="compositionally biased region" description="Acidic residues" evidence="16">
    <location>
        <begin position="544"/>
        <end position="553"/>
    </location>
</feature>
<organism evidence="20 21">
    <name type="scientific">Pleuronectes platessa</name>
    <name type="common">European plaice</name>
    <dbReference type="NCBI Taxonomy" id="8262"/>
    <lineage>
        <taxon>Eukaryota</taxon>
        <taxon>Metazoa</taxon>
        <taxon>Chordata</taxon>
        <taxon>Craniata</taxon>
        <taxon>Vertebrata</taxon>
        <taxon>Euteleostomi</taxon>
        <taxon>Actinopterygii</taxon>
        <taxon>Neopterygii</taxon>
        <taxon>Teleostei</taxon>
        <taxon>Neoteleostei</taxon>
        <taxon>Acanthomorphata</taxon>
        <taxon>Carangaria</taxon>
        <taxon>Pleuronectiformes</taxon>
        <taxon>Pleuronectoidei</taxon>
        <taxon>Pleuronectidae</taxon>
        <taxon>Pleuronectes</taxon>
    </lineage>
</organism>
<evidence type="ECO:0000256" key="3">
    <source>
        <dbReference type="ARBA" id="ARBA00005988"/>
    </source>
</evidence>
<dbReference type="EMBL" id="CADEAL010004132">
    <property type="protein sequence ID" value="CAB1452517.1"/>
    <property type="molecule type" value="Genomic_DNA"/>
</dbReference>
<dbReference type="InterPro" id="IPR000834">
    <property type="entry name" value="Peptidase_M14"/>
</dbReference>
<comment type="similarity">
    <text evidence="10">Belongs to the WD repeat SMU1 family.</text>
</comment>
<protein>
    <recommendedName>
        <fullName evidence="11">WD40 repeat-containing protein SMU1</fullName>
    </recommendedName>
    <alternativeName>
        <fullName evidence="12">Smu-1 suppressor of mec-8 and unc-52 protein homolog</fullName>
    </alternativeName>
</protein>
<feature type="repeat" description="WD" evidence="14">
    <location>
        <begin position="260"/>
        <end position="301"/>
    </location>
</feature>
<evidence type="ECO:0000256" key="10">
    <source>
        <dbReference type="ARBA" id="ARBA00025801"/>
    </source>
</evidence>
<dbReference type="InterPro" id="IPR019775">
    <property type="entry name" value="WD40_repeat_CS"/>
</dbReference>
<evidence type="ECO:0000256" key="1">
    <source>
        <dbReference type="ARBA" id="ARBA00004324"/>
    </source>
</evidence>
<evidence type="ECO:0000256" key="2">
    <source>
        <dbReference type="ARBA" id="ARBA00004496"/>
    </source>
</evidence>
<evidence type="ECO:0000313" key="21">
    <source>
        <dbReference type="Proteomes" id="UP001153269"/>
    </source>
</evidence>
<evidence type="ECO:0000256" key="7">
    <source>
        <dbReference type="ARBA" id="ARBA00022737"/>
    </source>
</evidence>
<evidence type="ECO:0000256" key="5">
    <source>
        <dbReference type="ARBA" id="ARBA00022574"/>
    </source>
</evidence>
<dbReference type="SMART" id="SM00668">
    <property type="entry name" value="CTLH"/>
    <property type="match status" value="1"/>
</dbReference>
<evidence type="ECO:0000256" key="15">
    <source>
        <dbReference type="PROSITE-ProRule" id="PRU01379"/>
    </source>
</evidence>
<evidence type="ECO:0000256" key="16">
    <source>
        <dbReference type="SAM" id="MobiDB-lite"/>
    </source>
</evidence>
<feature type="repeat" description="WD" evidence="14">
    <location>
        <begin position="345"/>
        <end position="386"/>
    </location>
</feature>
<keyword evidence="6" id="KW-0507">mRNA processing</keyword>
<keyword evidence="7" id="KW-0677">Repeat</keyword>
<dbReference type="InterPro" id="IPR020472">
    <property type="entry name" value="WD40_PAC1"/>
</dbReference>
<comment type="subunit">
    <text evidence="13">Component of the spliceosome B complex. Interacts with IK.</text>
</comment>
<dbReference type="PRINTS" id="PR00320">
    <property type="entry name" value="GPROTEINBRPT"/>
</dbReference>
<evidence type="ECO:0000256" key="13">
    <source>
        <dbReference type="ARBA" id="ARBA00046364"/>
    </source>
</evidence>
<dbReference type="InterPro" id="IPR015943">
    <property type="entry name" value="WD40/YVTN_repeat-like_dom_sf"/>
</dbReference>
<dbReference type="AlphaFoldDB" id="A0A9N7VNI5"/>
<evidence type="ECO:0000256" key="9">
    <source>
        <dbReference type="ARBA" id="ARBA00023242"/>
    </source>
</evidence>
<dbReference type="PROSITE" id="PS50896">
    <property type="entry name" value="LISH"/>
    <property type="match status" value="1"/>
</dbReference>
<feature type="domain" description="CTLH" evidence="18">
    <location>
        <begin position="40"/>
        <end position="92"/>
    </location>
</feature>
<dbReference type="PROSITE" id="PS01285">
    <property type="entry name" value="FA58C_1"/>
    <property type="match status" value="1"/>
</dbReference>
<dbReference type="GO" id="GO:0005737">
    <property type="term" value="C:cytoplasm"/>
    <property type="evidence" value="ECO:0007669"/>
    <property type="project" value="UniProtKB-SubCell"/>
</dbReference>
<name>A0A9N7VNI5_PLEPL</name>
<feature type="compositionally biased region" description="Basic and acidic residues" evidence="16">
    <location>
        <begin position="530"/>
        <end position="541"/>
    </location>
</feature>
<dbReference type="GO" id="GO:0004181">
    <property type="term" value="F:metallocarboxypeptidase activity"/>
    <property type="evidence" value="ECO:0007669"/>
    <property type="project" value="InterPro"/>
</dbReference>
<dbReference type="InterPro" id="IPR006594">
    <property type="entry name" value="LisH"/>
</dbReference>
<dbReference type="InterPro" id="IPR054532">
    <property type="entry name" value="TPL_SMU1_LisH-like"/>
</dbReference>
<dbReference type="SMART" id="SM00320">
    <property type="entry name" value="WD40"/>
    <property type="match status" value="6"/>
</dbReference>
<comment type="caution">
    <text evidence="20">The sequence shown here is derived from an EMBL/GenBank/DDBJ whole genome shotgun (WGS) entry which is preliminary data.</text>
</comment>
<dbReference type="SUPFAM" id="SSF49785">
    <property type="entry name" value="Galactose-binding domain-like"/>
    <property type="match status" value="1"/>
</dbReference>
<keyword evidence="4" id="KW-0963">Cytoplasm</keyword>
<dbReference type="GO" id="GO:0008270">
    <property type="term" value="F:zinc ion binding"/>
    <property type="evidence" value="ECO:0007669"/>
    <property type="project" value="InterPro"/>
</dbReference>
<dbReference type="GO" id="GO:0006508">
    <property type="term" value="P:proteolysis"/>
    <property type="evidence" value="ECO:0007669"/>
    <property type="project" value="InterPro"/>
</dbReference>
<feature type="repeat" description="WD" evidence="14">
    <location>
        <begin position="303"/>
        <end position="344"/>
    </location>
</feature>
<evidence type="ECO:0000256" key="11">
    <source>
        <dbReference type="ARBA" id="ARBA00026184"/>
    </source>
</evidence>
<keyword evidence="9" id="KW-0539">Nucleus</keyword>
<dbReference type="InterPro" id="IPR000421">
    <property type="entry name" value="FA58C"/>
</dbReference>
<dbReference type="FunFam" id="2.60.120.260:FF:000035">
    <property type="entry name" value="probable carboxypeptidase X1 isoform X2"/>
    <property type="match status" value="1"/>
</dbReference>
<dbReference type="PROSITE" id="PS50294">
    <property type="entry name" value="WD_REPEATS_REGION"/>
    <property type="match status" value="3"/>
</dbReference>
<dbReference type="PROSITE" id="PS52035">
    <property type="entry name" value="PEPTIDASE_M14"/>
    <property type="match status" value="1"/>
</dbReference>
<dbReference type="Proteomes" id="UP001153269">
    <property type="component" value="Unassembled WGS sequence"/>
</dbReference>
<dbReference type="Gene3D" id="3.40.630.10">
    <property type="entry name" value="Zn peptidases"/>
    <property type="match status" value="1"/>
</dbReference>
<evidence type="ECO:0000256" key="12">
    <source>
        <dbReference type="ARBA" id="ARBA00031988"/>
    </source>
</evidence>
<dbReference type="GO" id="GO:0016607">
    <property type="term" value="C:nuclear speck"/>
    <property type="evidence" value="ECO:0007669"/>
    <property type="project" value="UniProtKB-SubCell"/>
</dbReference>
<evidence type="ECO:0000259" key="19">
    <source>
        <dbReference type="PROSITE" id="PS52035"/>
    </source>
</evidence>
<dbReference type="SMART" id="SM00231">
    <property type="entry name" value="FA58C"/>
    <property type="match status" value="1"/>
</dbReference>